<gene>
    <name evidence="1" type="ORF">UABAM_02557</name>
</gene>
<dbReference type="Proteomes" id="UP000326354">
    <property type="component" value="Chromosome"/>
</dbReference>
<name>A0A5S9IMD7_UABAM</name>
<evidence type="ECO:0008006" key="3">
    <source>
        <dbReference type="Google" id="ProtNLM"/>
    </source>
</evidence>
<dbReference type="KEGG" id="uam:UABAM_02557"/>
<accession>A0A5S9IMD7</accession>
<evidence type="ECO:0000313" key="2">
    <source>
        <dbReference type="Proteomes" id="UP000326354"/>
    </source>
</evidence>
<protein>
    <recommendedName>
        <fullName evidence="3">PEP-CTERM protein-sorting domain-containing protein</fullName>
    </recommendedName>
</protein>
<dbReference type="EMBL" id="AP019860">
    <property type="protein sequence ID" value="BBM84201.1"/>
    <property type="molecule type" value="Genomic_DNA"/>
</dbReference>
<proteinExistence type="predicted"/>
<sequence length="247" mass="27269">MVYGEQFTIDQDDIFVSSGQTTSSYTGPVPRNTRVGSVIDGGLDAFDFYGFWGFLNRGLSLERQVDTLTSDNVYRFVDTFTNTSESSISETIRFVGRLGSNSSEKIALNQAGIIVSFDDPDNNNIPQSDPVIAHIFGNNPFLSSMNANIADSFFDNRVDLVLNPGESITIMHMAFLARDLQNRVEDVNLAITQGLALQANPIFTGLSSAQINSIVNFDTIPEPHTYLFFILGGFLLLRCRQKIAKTL</sequence>
<dbReference type="AlphaFoldDB" id="A0A5S9IMD7"/>
<organism evidence="1 2">
    <name type="scientific">Uabimicrobium amorphum</name>
    <dbReference type="NCBI Taxonomy" id="2596890"/>
    <lineage>
        <taxon>Bacteria</taxon>
        <taxon>Pseudomonadati</taxon>
        <taxon>Planctomycetota</taxon>
        <taxon>Candidatus Uabimicrobiia</taxon>
        <taxon>Candidatus Uabimicrobiales</taxon>
        <taxon>Candidatus Uabimicrobiaceae</taxon>
        <taxon>Candidatus Uabimicrobium</taxon>
    </lineage>
</organism>
<reference evidence="1 2" key="1">
    <citation type="submission" date="2019-08" db="EMBL/GenBank/DDBJ databases">
        <title>Complete genome sequence of Candidatus Uab amorphum.</title>
        <authorList>
            <person name="Shiratori T."/>
            <person name="Suzuki S."/>
            <person name="Kakizawa Y."/>
            <person name="Ishida K."/>
        </authorList>
    </citation>
    <scope>NUCLEOTIDE SEQUENCE [LARGE SCALE GENOMIC DNA]</scope>
    <source>
        <strain evidence="1 2">SRT547</strain>
    </source>
</reference>
<evidence type="ECO:0000313" key="1">
    <source>
        <dbReference type="EMBL" id="BBM84201.1"/>
    </source>
</evidence>
<keyword evidence="2" id="KW-1185">Reference proteome</keyword>